<keyword evidence="15" id="KW-1185">Reference proteome</keyword>
<organism evidence="14 15">
    <name type="scientific">Sinomonas halotolerans</name>
    <dbReference type="NCBI Taxonomy" id="1644133"/>
    <lineage>
        <taxon>Bacteria</taxon>
        <taxon>Bacillati</taxon>
        <taxon>Actinomycetota</taxon>
        <taxon>Actinomycetes</taxon>
        <taxon>Micrococcales</taxon>
        <taxon>Micrococcaceae</taxon>
        <taxon>Sinomonas</taxon>
    </lineage>
</organism>
<feature type="region of interest" description="Disordered" evidence="11">
    <location>
        <begin position="78"/>
        <end position="151"/>
    </location>
</feature>
<keyword evidence="4 12" id="KW-0812">Transmembrane</keyword>
<keyword evidence="8" id="KW-0804">Transcription</keyword>
<dbReference type="InterPro" id="IPR041916">
    <property type="entry name" value="Anti_sigma_zinc_sf"/>
</dbReference>
<dbReference type="Pfam" id="PF10099">
    <property type="entry name" value="RskA_C"/>
    <property type="match status" value="1"/>
</dbReference>
<evidence type="ECO:0000256" key="1">
    <source>
        <dbReference type="ARBA" id="ARBA00004167"/>
    </source>
</evidence>
<keyword evidence="3" id="KW-1003">Cell membrane</keyword>
<dbReference type="Proteomes" id="UP001422074">
    <property type="component" value="Unassembled WGS sequence"/>
</dbReference>
<evidence type="ECO:0000313" key="14">
    <source>
        <dbReference type="EMBL" id="MEN2745699.1"/>
    </source>
</evidence>
<accession>A0ABU9X4C4</accession>
<evidence type="ECO:0000256" key="5">
    <source>
        <dbReference type="ARBA" id="ARBA00022989"/>
    </source>
</evidence>
<evidence type="ECO:0000256" key="3">
    <source>
        <dbReference type="ARBA" id="ARBA00022475"/>
    </source>
</evidence>
<evidence type="ECO:0000313" key="15">
    <source>
        <dbReference type="Proteomes" id="UP001422074"/>
    </source>
</evidence>
<dbReference type="Gene3D" id="1.10.10.1320">
    <property type="entry name" value="Anti-sigma factor, zinc-finger domain"/>
    <property type="match status" value="1"/>
</dbReference>
<protein>
    <recommendedName>
        <fullName evidence="10">Regulator of SigK</fullName>
    </recommendedName>
    <alternativeName>
        <fullName evidence="9">Sigma-K anti-sigma factor RskA</fullName>
    </alternativeName>
</protein>
<feature type="domain" description="Anti-sigma K factor RskA C-terminal" evidence="13">
    <location>
        <begin position="158"/>
        <end position="306"/>
    </location>
</feature>
<dbReference type="InterPro" id="IPR018764">
    <property type="entry name" value="RskA_C"/>
</dbReference>
<keyword evidence="7 12" id="KW-0472">Membrane</keyword>
<name>A0ABU9X4C4_9MICC</name>
<dbReference type="PANTHER" id="PTHR37461">
    <property type="entry name" value="ANTI-SIGMA-K FACTOR RSKA"/>
    <property type="match status" value="1"/>
</dbReference>
<evidence type="ECO:0000256" key="8">
    <source>
        <dbReference type="ARBA" id="ARBA00023163"/>
    </source>
</evidence>
<evidence type="ECO:0000256" key="12">
    <source>
        <dbReference type="SAM" id="Phobius"/>
    </source>
</evidence>
<reference evidence="14 15" key="1">
    <citation type="submission" date="2024-05" db="EMBL/GenBank/DDBJ databases">
        <title>Sinomonas sp. nov., isolated from a waste landfill.</title>
        <authorList>
            <person name="Zhao Y."/>
        </authorList>
    </citation>
    <scope>NUCLEOTIDE SEQUENCE [LARGE SCALE GENOMIC DNA]</scope>
    <source>
        <strain evidence="14 15">CCTCC AB2014300</strain>
    </source>
</reference>
<evidence type="ECO:0000256" key="11">
    <source>
        <dbReference type="SAM" id="MobiDB-lite"/>
    </source>
</evidence>
<evidence type="ECO:0000256" key="2">
    <source>
        <dbReference type="ARBA" id="ARBA00004236"/>
    </source>
</evidence>
<sequence length="313" mass="31422">MDDQLHLLTGAYALNALDDDERRRFEGSLGYGDATAEEARELAETAALLAAATTPVAPPPDLKARLMAQIAVTPQFDSAAVPATPAPTPTPDAGSRPSDAGSPPSNAGSRPSDAGSPPKDAGPLPAPPAEPTPEATVTPIGESRRRAPGSGWAGPGRWLAAAAAVLLVAAGGAGIWGARVQQERDEALRALAAATTAPSAVMGQILAAPDAKVQEATGPTGGTLLIAHSRQHSLAGVMTIGMPAPETGKVYELWLIDAAGTAKPAGLVEGKGTTWNELQGGVGQAAYVGVTVEPAGGSPQPTSDPIMLEPLSS</sequence>
<keyword evidence="5 12" id="KW-1133">Transmembrane helix</keyword>
<comment type="subcellular location">
    <subcellularLocation>
        <location evidence="2">Cell membrane</location>
    </subcellularLocation>
    <subcellularLocation>
        <location evidence="1">Membrane</location>
        <topology evidence="1">Single-pass membrane protein</topology>
    </subcellularLocation>
</comment>
<feature type="region of interest" description="Disordered" evidence="11">
    <location>
        <begin position="293"/>
        <end position="313"/>
    </location>
</feature>
<dbReference type="RefSeq" id="WP_345886220.1">
    <property type="nucleotide sequence ID" value="NZ_JBDFRB010000017.1"/>
</dbReference>
<evidence type="ECO:0000256" key="9">
    <source>
        <dbReference type="ARBA" id="ARBA00029829"/>
    </source>
</evidence>
<dbReference type="EMBL" id="JBDFRB010000017">
    <property type="protein sequence ID" value="MEN2745699.1"/>
    <property type="molecule type" value="Genomic_DNA"/>
</dbReference>
<comment type="caution">
    <text evidence="14">The sequence shown here is derived from an EMBL/GenBank/DDBJ whole genome shotgun (WGS) entry which is preliminary data.</text>
</comment>
<keyword evidence="6" id="KW-0805">Transcription regulation</keyword>
<proteinExistence type="predicted"/>
<evidence type="ECO:0000259" key="13">
    <source>
        <dbReference type="Pfam" id="PF10099"/>
    </source>
</evidence>
<dbReference type="PANTHER" id="PTHR37461:SF1">
    <property type="entry name" value="ANTI-SIGMA-K FACTOR RSKA"/>
    <property type="match status" value="1"/>
</dbReference>
<evidence type="ECO:0000256" key="10">
    <source>
        <dbReference type="ARBA" id="ARBA00030803"/>
    </source>
</evidence>
<evidence type="ECO:0000256" key="6">
    <source>
        <dbReference type="ARBA" id="ARBA00023015"/>
    </source>
</evidence>
<gene>
    <name evidence="14" type="ORF">ABCQ75_14315</name>
</gene>
<evidence type="ECO:0000256" key="4">
    <source>
        <dbReference type="ARBA" id="ARBA00022692"/>
    </source>
</evidence>
<evidence type="ECO:0000256" key="7">
    <source>
        <dbReference type="ARBA" id="ARBA00023136"/>
    </source>
</evidence>
<feature type="transmembrane region" description="Helical" evidence="12">
    <location>
        <begin position="158"/>
        <end position="178"/>
    </location>
</feature>
<dbReference type="InterPro" id="IPR051474">
    <property type="entry name" value="Anti-sigma-K/W_factor"/>
</dbReference>